<evidence type="ECO:0000256" key="16">
    <source>
        <dbReference type="ARBA" id="ARBA00023235"/>
    </source>
</evidence>
<keyword evidence="18" id="KW-0131">Cell cycle</keyword>
<dbReference type="FunCoup" id="A0A6P8SI44">
    <property type="interactions" value="3378"/>
</dbReference>
<keyword evidence="11 31" id="KW-0347">Helicase</keyword>
<dbReference type="InterPro" id="IPR027417">
    <property type="entry name" value="P-loop_NTPase"/>
</dbReference>
<evidence type="ECO:0000256" key="8">
    <source>
        <dbReference type="ARBA" id="ARBA00022741"/>
    </source>
</evidence>
<organism evidence="30 31">
    <name type="scientific">Geotrypetes seraphini</name>
    <name type="common">Gaboon caecilian</name>
    <name type="synonym">Caecilia seraphini</name>
    <dbReference type="NCBI Taxonomy" id="260995"/>
    <lineage>
        <taxon>Eukaryota</taxon>
        <taxon>Metazoa</taxon>
        <taxon>Chordata</taxon>
        <taxon>Craniata</taxon>
        <taxon>Vertebrata</taxon>
        <taxon>Euteleostomi</taxon>
        <taxon>Amphibia</taxon>
        <taxon>Gymnophiona</taxon>
        <taxon>Geotrypetes</taxon>
    </lineage>
</organism>
<dbReference type="GO" id="GO:0051301">
    <property type="term" value="P:cell division"/>
    <property type="evidence" value="ECO:0007669"/>
    <property type="project" value="UniProtKB-KW"/>
</dbReference>
<dbReference type="InterPro" id="IPR010716">
    <property type="entry name" value="RECQ5"/>
</dbReference>
<proteinExistence type="inferred from homology"/>
<dbReference type="GO" id="GO:0043138">
    <property type="term" value="F:3'-5' DNA helicase activity"/>
    <property type="evidence" value="ECO:0007669"/>
    <property type="project" value="UniProtKB-EC"/>
</dbReference>
<evidence type="ECO:0000259" key="28">
    <source>
        <dbReference type="PROSITE" id="PS51192"/>
    </source>
</evidence>
<evidence type="ECO:0000256" key="24">
    <source>
        <dbReference type="ARBA" id="ARBA00078243"/>
    </source>
</evidence>
<dbReference type="GO" id="GO:0045934">
    <property type="term" value="P:negative regulation of nucleobase-containing compound metabolic process"/>
    <property type="evidence" value="ECO:0007669"/>
    <property type="project" value="UniProtKB-ARBA"/>
</dbReference>
<evidence type="ECO:0000256" key="10">
    <source>
        <dbReference type="ARBA" id="ARBA00022801"/>
    </source>
</evidence>
<evidence type="ECO:0000313" key="31">
    <source>
        <dbReference type="RefSeq" id="XP_033818369.1"/>
    </source>
</evidence>
<dbReference type="Pfam" id="PF00270">
    <property type="entry name" value="DEAD"/>
    <property type="match status" value="1"/>
</dbReference>
<dbReference type="GO" id="GO:0000724">
    <property type="term" value="P:double-strand break repair via homologous recombination"/>
    <property type="evidence" value="ECO:0007669"/>
    <property type="project" value="TreeGrafter"/>
</dbReference>
<feature type="region of interest" description="Disordered" evidence="26">
    <location>
        <begin position="885"/>
        <end position="929"/>
    </location>
</feature>
<keyword evidence="10" id="KW-0378">Hydrolase</keyword>
<keyword evidence="12" id="KW-0862">Zinc</keyword>
<dbReference type="InterPro" id="IPR032284">
    <property type="entry name" value="RecQ_Zn-bd"/>
</dbReference>
<evidence type="ECO:0000256" key="3">
    <source>
        <dbReference type="ARBA" id="ARBA00005446"/>
    </source>
</evidence>
<dbReference type="GO" id="GO:0006355">
    <property type="term" value="P:regulation of DNA-templated transcription"/>
    <property type="evidence" value="ECO:0007669"/>
    <property type="project" value="InterPro"/>
</dbReference>
<dbReference type="GO" id="GO:0046872">
    <property type="term" value="F:metal ion binding"/>
    <property type="evidence" value="ECO:0007669"/>
    <property type="project" value="UniProtKB-KW"/>
</dbReference>
<dbReference type="SUPFAM" id="SSF52540">
    <property type="entry name" value="P-loop containing nucleoside triphosphate hydrolases"/>
    <property type="match status" value="1"/>
</dbReference>
<dbReference type="Proteomes" id="UP000515159">
    <property type="component" value="Chromosome 10"/>
</dbReference>
<feature type="transmembrane region" description="Helical" evidence="27">
    <location>
        <begin position="60"/>
        <end position="83"/>
    </location>
</feature>
<dbReference type="PROSITE" id="PS51192">
    <property type="entry name" value="HELICASE_ATP_BIND_1"/>
    <property type="match status" value="1"/>
</dbReference>
<keyword evidence="5" id="KW-0132">Cell division</keyword>
<evidence type="ECO:0000256" key="13">
    <source>
        <dbReference type="ARBA" id="ARBA00022840"/>
    </source>
</evidence>
<dbReference type="Gene3D" id="6.10.250.2460">
    <property type="match status" value="1"/>
</dbReference>
<dbReference type="CDD" id="cd18794">
    <property type="entry name" value="SF2_C_RecQ"/>
    <property type="match status" value="1"/>
</dbReference>
<dbReference type="FunFam" id="3.40.50.300:FF:000444">
    <property type="entry name" value="ATP-dependent DNA helicase"/>
    <property type="match status" value="1"/>
</dbReference>
<keyword evidence="27" id="KW-0472">Membrane</keyword>
<evidence type="ECO:0000256" key="22">
    <source>
        <dbReference type="ARBA" id="ARBA00074289"/>
    </source>
</evidence>
<evidence type="ECO:0000256" key="11">
    <source>
        <dbReference type="ARBA" id="ARBA00022806"/>
    </source>
</evidence>
<keyword evidence="4" id="KW-0597">Phosphoprotein</keyword>
<evidence type="ECO:0000256" key="25">
    <source>
        <dbReference type="ARBA" id="ARBA00084014"/>
    </source>
</evidence>
<dbReference type="SMART" id="SM00487">
    <property type="entry name" value="DEXDc"/>
    <property type="match status" value="1"/>
</dbReference>
<dbReference type="InterPro" id="IPR002464">
    <property type="entry name" value="DNA/RNA_helicase_DEAH_CS"/>
</dbReference>
<evidence type="ECO:0000256" key="23">
    <source>
        <dbReference type="ARBA" id="ARBA00076757"/>
    </source>
</evidence>
<evidence type="ECO:0000256" key="4">
    <source>
        <dbReference type="ARBA" id="ARBA00022553"/>
    </source>
</evidence>
<name>A0A6P8SI44_GEOSA</name>
<evidence type="ECO:0000256" key="14">
    <source>
        <dbReference type="ARBA" id="ARBA00023125"/>
    </source>
</evidence>
<evidence type="ECO:0000256" key="9">
    <source>
        <dbReference type="ARBA" id="ARBA00022763"/>
    </source>
</evidence>
<dbReference type="GO" id="GO:0005654">
    <property type="term" value="C:nucleoplasm"/>
    <property type="evidence" value="ECO:0007669"/>
    <property type="project" value="UniProtKB-SubCell"/>
</dbReference>
<evidence type="ECO:0000256" key="21">
    <source>
        <dbReference type="ARBA" id="ARBA00049360"/>
    </source>
</evidence>
<comment type="similarity">
    <text evidence="3">Belongs to the helicase family. RecQ subfamily.</text>
</comment>
<dbReference type="GO" id="GO:0016787">
    <property type="term" value="F:hydrolase activity"/>
    <property type="evidence" value="ECO:0007669"/>
    <property type="project" value="UniProtKB-KW"/>
</dbReference>
<dbReference type="CTD" id="9400"/>
<dbReference type="FunFam" id="3.40.50.300:FF:000614">
    <property type="entry name" value="ATP-dependent DNA helicase"/>
    <property type="match status" value="1"/>
</dbReference>
<dbReference type="PANTHER" id="PTHR13710">
    <property type="entry name" value="DNA HELICASE RECQ FAMILY MEMBER"/>
    <property type="match status" value="1"/>
</dbReference>
<dbReference type="AlphaFoldDB" id="A0A6P8SI44"/>
<evidence type="ECO:0000256" key="26">
    <source>
        <dbReference type="SAM" id="MobiDB-lite"/>
    </source>
</evidence>
<keyword evidence="15" id="KW-0234">DNA repair</keyword>
<feature type="domain" description="Helicase C-terminal" evidence="29">
    <location>
        <begin position="241"/>
        <end position="399"/>
    </location>
</feature>
<comment type="cofactor">
    <cofactor evidence="1">
        <name>Zn(2+)</name>
        <dbReference type="ChEBI" id="CHEBI:29105"/>
    </cofactor>
</comment>
<evidence type="ECO:0000256" key="2">
    <source>
        <dbReference type="ARBA" id="ARBA00004642"/>
    </source>
</evidence>
<accession>A0A6P8SI44</accession>
<keyword evidence="9" id="KW-0227">DNA damage</keyword>
<dbReference type="EC" id="5.6.2.4" evidence="20"/>
<keyword evidence="7" id="KW-0479">Metal-binding</keyword>
<evidence type="ECO:0000313" key="30">
    <source>
        <dbReference type="Proteomes" id="UP000515159"/>
    </source>
</evidence>
<comment type="subcellular location">
    <subcellularLocation>
        <location evidence="2">Nucleus</location>
        <location evidence="2">Nucleoplasm</location>
    </subcellularLocation>
</comment>
<keyword evidence="17" id="KW-0539">Nucleus</keyword>
<keyword evidence="30" id="KW-1185">Reference proteome</keyword>
<dbReference type="Pfam" id="PF00271">
    <property type="entry name" value="Helicase_C"/>
    <property type="match status" value="1"/>
</dbReference>
<dbReference type="Gene3D" id="3.40.50.300">
    <property type="entry name" value="P-loop containing nucleotide triphosphate hydrolases"/>
    <property type="match status" value="2"/>
</dbReference>
<dbReference type="Pfam" id="PF06959">
    <property type="entry name" value="RecQ5"/>
    <property type="match status" value="1"/>
</dbReference>
<keyword evidence="13" id="KW-0067">ATP-binding</keyword>
<gene>
    <name evidence="31" type="primary">RECQL5</name>
</gene>
<evidence type="ECO:0000259" key="29">
    <source>
        <dbReference type="PROSITE" id="PS51194"/>
    </source>
</evidence>
<dbReference type="GO" id="GO:0005694">
    <property type="term" value="C:chromosome"/>
    <property type="evidence" value="ECO:0007669"/>
    <property type="project" value="InterPro"/>
</dbReference>
<feature type="compositionally biased region" description="Polar residues" evidence="26">
    <location>
        <begin position="727"/>
        <end position="736"/>
    </location>
</feature>
<dbReference type="GO" id="GO:0003677">
    <property type="term" value="F:DNA binding"/>
    <property type="evidence" value="ECO:0007669"/>
    <property type="project" value="UniProtKB-KW"/>
</dbReference>
<evidence type="ECO:0000256" key="5">
    <source>
        <dbReference type="ARBA" id="ARBA00022618"/>
    </source>
</evidence>
<feature type="compositionally biased region" description="Polar residues" evidence="26">
    <location>
        <begin position="773"/>
        <end position="784"/>
    </location>
</feature>
<evidence type="ECO:0000256" key="7">
    <source>
        <dbReference type="ARBA" id="ARBA00022723"/>
    </source>
</evidence>
<evidence type="ECO:0000256" key="15">
    <source>
        <dbReference type="ARBA" id="ARBA00023204"/>
    </source>
</evidence>
<sequence>MNAHYSTSSFGRDCKIQKALKKIFGFDSFRTLLQESAVKEVVKGENDVFICMPTGAGKSLCYQLPAVLAIGITIVISPLIALIQDQVDHLLVLKIKVCSLNSKLTIQERKKILIDLQSEKPQIKLLYITPEMAASVSFQPTLNSLLNRNLLSYLIIDEAHCVSQWGHDFRPDYLRLGSLRSHIPQTPCIALTATATKQVQDDIIDSLKLKQPVAMFKTSCFRSNLFYDVQFKELLTDPYGNLNDFCLKALGEKNSTGGYTGCGIVYCRTRDACEEVAFQLSFRGLKAKAYHAGLKTADRTTIQNEWMEEVVPVIVATISFGMGVDKANVRFVAHWNIAKSMAGYYQESGRAGRDGKNSSCRLYYSRNDRDQISFFIKRDMAKRQGKRGSLKTYDKASMVGFEVMVNFCEQLECRHAAIARYFGDEKPLCNKSCDCCLNPGGVNKQLDLLQSLTDRGKTCIRAAEVSQGPFGNDPELYDGGRKGYGFARYDEDCDGDDEEASEHRKKEWNQFYQQQMKLRKGTELEKKEFIPPEPFCPLKDASSQKIPKLTVKAREHCLKILEEALSSNLQKDGAASSTDIGACAVEMEHEVFRTSKMSNLYKAAVLKKVAEINKASKTGTMYPILGSGASKSSTTNEEPPALEKDFISASQLYSFKPKRIGAGYRGVCGQFQTASELLKKPHEGKNDWPNPDMVEERSSGKKREKETEPDDSLFLGKIEGTIEAAQESVTGTSPYQTDKEPYLEEKPSEWESPKKKTKPKKKQLQLAKAAEKNSQNISKFLQSRDQSRTAALGGPQAEERENRIMSKISLIPPFRAQPEKLDFPEKEASGREEEALMKRIEDVPPEKIQGTITKRTQMYLNVPNKGEMTPSSSKAIMEFGISNVRDSVGGKREGPNEETDSSVAKRQRKEEMSSIESQPEGKVGDSKTKKKVTFDPCLSQEDKVEKTRSIQLLPKAMTLKQTADIVVKYLTPFFKDGKFASKDLFKGFARHLSHFLTTEKQSTQKNVKEEARRLIKEFFKTRVKCESEADWQELFHCDR</sequence>
<dbReference type="Gene3D" id="6.10.250.3140">
    <property type="match status" value="1"/>
</dbReference>
<comment type="catalytic activity">
    <reaction evidence="21">
        <text>ATP + H2O = ADP + phosphate + H(+)</text>
        <dbReference type="Rhea" id="RHEA:13065"/>
        <dbReference type="ChEBI" id="CHEBI:15377"/>
        <dbReference type="ChEBI" id="CHEBI:15378"/>
        <dbReference type="ChEBI" id="CHEBI:30616"/>
        <dbReference type="ChEBI" id="CHEBI:43474"/>
        <dbReference type="ChEBI" id="CHEBI:456216"/>
    </reaction>
</comment>
<dbReference type="RefSeq" id="XP_033818369.1">
    <property type="nucleotide sequence ID" value="XM_033962478.1"/>
</dbReference>
<evidence type="ECO:0000256" key="6">
    <source>
        <dbReference type="ARBA" id="ARBA00022705"/>
    </source>
</evidence>
<keyword evidence="8" id="KW-0547">Nucleotide-binding</keyword>
<evidence type="ECO:0000256" key="27">
    <source>
        <dbReference type="SAM" id="Phobius"/>
    </source>
</evidence>
<dbReference type="GeneID" id="117368720"/>
<evidence type="ECO:0000256" key="12">
    <source>
        <dbReference type="ARBA" id="ARBA00022833"/>
    </source>
</evidence>
<feature type="compositionally biased region" description="Basic and acidic residues" evidence="26">
    <location>
        <begin position="737"/>
        <end position="754"/>
    </location>
</feature>
<keyword evidence="14" id="KW-0238">DNA-binding</keyword>
<feature type="compositionally biased region" description="Basic and acidic residues" evidence="26">
    <location>
        <begin position="817"/>
        <end position="845"/>
    </location>
</feature>
<keyword evidence="6" id="KW-0235">DNA replication</keyword>
<dbReference type="InterPro" id="IPR001650">
    <property type="entry name" value="Helicase_C-like"/>
</dbReference>
<dbReference type="GO" id="GO:0005524">
    <property type="term" value="F:ATP binding"/>
    <property type="evidence" value="ECO:0007669"/>
    <property type="project" value="UniProtKB-KW"/>
</dbReference>
<evidence type="ECO:0000256" key="18">
    <source>
        <dbReference type="ARBA" id="ARBA00023306"/>
    </source>
</evidence>
<dbReference type="Pfam" id="PF16124">
    <property type="entry name" value="RecQ_Zn_bind"/>
    <property type="match status" value="1"/>
</dbReference>
<evidence type="ECO:0000256" key="1">
    <source>
        <dbReference type="ARBA" id="ARBA00001947"/>
    </source>
</evidence>
<comment type="catalytic activity">
    <reaction evidence="19">
        <text>Couples ATP hydrolysis with the unwinding of duplex DNA by translocating in the 3'-5' direction.</text>
        <dbReference type="EC" id="5.6.2.4"/>
    </reaction>
</comment>
<dbReference type="InterPro" id="IPR011545">
    <property type="entry name" value="DEAD/DEAH_box_helicase_dom"/>
</dbReference>
<dbReference type="Pfam" id="PF08236">
    <property type="entry name" value="SRI"/>
    <property type="match status" value="1"/>
</dbReference>
<dbReference type="InterPro" id="IPR004589">
    <property type="entry name" value="DNA_helicase_ATP-dep_RecQ"/>
</dbReference>
<evidence type="ECO:0000256" key="17">
    <source>
        <dbReference type="ARBA" id="ARBA00023242"/>
    </source>
</evidence>
<evidence type="ECO:0000256" key="20">
    <source>
        <dbReference type="ARBA" id="ARBA00034808"/>
    </source>
</evidence>
<feature type="region of interest" description="Disordered" evidence="26">
    <location>
        <begin position="678"/>
        <end position="871"/>
    </location>
</feature>
<evidence type="ECO:0000256" key="19">
    <source>
        <dbReference type="ARBA" id="ARBA00034617"/>
    </source>
</evidence>
<dbReference type="InterPro" id="IPR013257">
    <property type="entry name" value="SRI"/>
</dbReference>
<dbReference type="KEGG" id="gsh:117368720"/>
<keyword evidence="16" id="KW-0413">Isomerase</keyword>
<dbReference type="NCBIfam" id="TIGR00614">
    <property type="entry name" value="recQ_fam"/>
    <property type="match status" value="1"/>
</dbReference>
<dbReference type="PROSITE" id="PS00690">
    <property type="entry name" value="DEAH_ATP_HELICASE"/>
    <property type="match status" value="1"/>
</dbReference>
<dbReference type="InterPro" id="IPR014001">
    <property type="entry name" value="Helicase_ATP-bd"/>
</dbReference>
<protein>
    <recommendedName>
        <fullName evidence="22">ATP-dependent DNA helicase Q5</fullName>
        <ecNumber evidence="20">5.6.2.4</ecNumber>
    </recommendedName>
    <alternativeName>
        <fullName evidence="23">DNA 3'-5' helicase RecQ5</fullName>
    </alternativeName>
    <alternativeName>
        <fullName evidence="24">DNA helicase, RecQ-like type 5</fullName>
    </alternativeName>
    <alternativeName>
        <fullName evidence="25">RecQ protein-like 5</fullName>
    </alternativeName>
</protein>
<keyword evidence="27" id="KW-1133">Transmembrane helix</keyword>
<feature type="compositionally biased region" description="Polar residues" evidence="26">
    <location>
        <begin position="850"/>
        <end position="859"/>
    </location>
</feature>
<dbReference type="SMART" id="SM00490">
    <property type="entry name" value="HELICc"/>
    <property type="match status" value="1"/>
</dbReference>
<dbReference type="GO" id="GO:0009378">
    <property type="term" value="F:four-way junction helicase activity"/>
    <property type="evidence" value="ECO:0007669"/>
    <property type="project" value="TreeGrafter"/>
</dbReference>
<dbReference type="PROSITE" id="PS51194">
    <property type="entry name" value="HELICASE_CTER"/>
    <property type="match status" value="1"/>
</dbReference>
<dbReference type="GO" id="GO:0005737">
    <property type="term" value="C:cytoplasm"/>
    <property type="evidence" value="ECO:0007669"/>
    <property type="project" value="TreeGrafter"/>
</dbReference>
<reference evidence="31" key="1">
    <citation type="submission" date="2025-08" db="UniProtKB">
        <authorList>
            <consortium name="RefSeq"/>
        </authorList>
    </citation>
    <scope>IDENTIFICATION</scope>
</reference>
<keyword evidence="27" id="KW-0812">Transmembrane</keyword>
<dbReference type="GO" id="GO:0010605">
    <property type="term" value="P:negative regulation of macromolecule metabolic process"/>
    <property type="evidence" value="ECO:0007669"/>
    <property type="project" value="UniProtKB-ARBA"/>
</dbReference>
<dbReference type="GO" id="GO:0006260">
    <property type="term" value="P:DNA replication"/>
    <property type="evidence" value="ECO:0007669"/>
    <property type="project" value="UniProtKB-KW"/>
</dbReference>
<dbReference type="InParanoid" id="A0A6P8SI44"/>
<dbReference type="OrthoDB" id="10261556at2759"/>
<dbReference type="PANTHER" id="PTHR13710:SF152">
    <property type="entry name" value="ATP-DEPENDENT DNA HELICASE Q5"/>
    <property type="match status" value="1"/>
</dbReference>
<feature type="domain" description="Helicase ATP-binding" evidence="28">
    <location>
        <begin position="39"/>
        <end position="213"/>
    </location>
</feature>
<feature type="compositionally biased region" description="Basic and acidic residues" evidence="26">
    <location>
        <begin position="694"/>
        <end position="706"/>
    </location>
</feature>